<sequence length="680" mass="75935">MEESEFVVVDDEHRAYNELKETVQAYGNARDTLFKGVALLNDTLNLTMELALKNALPDFDSDPDELRNRVLGSLEISSEAVLRDHVKSLCSKLVAVQSQYEELAKQYETLRMRKSAEQPPQITRLAGILNEIEACLPNSNIESTATTPTATEDFDELCARAETIRDRVKVATLRPTSTDVYVSSCEVNPGEPSTSKREPEMDYLLSSRFSNPFTAVHRTSSEASLHNCQQCYPLQYSKQHASSFSQYSSQHFPVEFDRPQRLVSSSTRNSLILDDDIHLPIGHVERLKKKLSASLIFGTSLDQIPSHLRALPKQFPGAKELFRSQEELSIPPTPPPRHVPRRPPPQSSVKTSTTKTDNIISLQRNVASLAAAAALQRNISIQAKELIVDGCGGIKEQIITSPFPKLPPRKSVSVQTQTEVPSSPLPPPQWWMSMDTSSTPPWQRQNSLSATSSGIGVDDGGSSNFQDNFSSVSKTCFACCKHNATGRLPNHCEFSNCCPSTCHSLDLLQEISRMIREEVTSVLKSEMGDMMERQMDCINQALKPLKMDGQTPTGSNQQDHGSAEGCVAHQDNLPTTRTSVEDFERVEIPPEESEVLYDGQPMLLPVPRRLVRHFGCSRDQGVYPRLLPSRLLPLIPRRDEPPKQQKPSYLPDDERPLCPKCQVWFPDRHALEIHLDACLS</sequence>
<dbReference type="EMBL" id="UZAE01012083">
    <property type="protein sequence ID" value="VDO03450.1"/>
    <property type="molecule type" value="Genomic_DNA"/>
</dbReference>
<dbReference type="Proteomes" id="UP000278807">
    <property type="component" value="Unassembled WGS sequence"/>
</dbReference>
<accession>A0A158QHL3</accession>
<dbReference type="AlphaFoldDB" id="A0A158QHL3"/>
<proteinExistence type="predicted"/>
<dbReference type="OrthoDB" id="6271441at2759"/>
<evidence type="ECO:0000313" key="3">
    <source>
        <dbReference type="Proteomes" id="UP000278807"/>
    </source>
</evidence>
<feature type="region of interest" description="Disordered" evidence="1">
    <location>
        <begin position="326"/>
        <end position="354"/>
    </location>
</feature>
<feature type="compositionally biased region" description="Pro residues" evidence="1">
    <location>
        <begin position="331"/>
        <end position="346"/>
    </location>
</feature>
<evidence type="ECO:0000256" key="1">
    <source>
        <dbReference type="SAM" id="MobiDB-lite"/>
    </source>
</evidence>
<evidence type="ECO:0000313" key="2">
    <source>
        <dbReference type="EMBL" id="VDO03450.1"/>
    </source>
</evidence>
<name>A0A158QHL3_RODNA</name>
<reference evidence="2 3" key="2">
    <citation type="submission" date="2018-11" db="EMBL/GenBank/DDBJ databases">
        <authorList>
            <consortium name="Pathogen Informatics"/>
        </authorList>
    </citation>
    <scope>NUCLEOTIDE SEQUENCE [LARGE SCALE GENOMIC DNA]</scope>
</reference>
<evidence type="ECO:0000313" key="4">
    <source>
        <dbReference type="WBParaSite" id="HNAJ_0000759401-mRNA-1"/>
    </source>
</evidence>
<reference evidence="4" key="1">
    <citation type="submission" date="2016-04" db="UniProtKB">
        <authorList>
            <consortium name="WormBaseParasite"/>
        </authorList>
    </citation>
    <scope>IDENTIFICATION</scope>
</reference>
<organism evidence="4">
    <name type="scientific">Rodentolepis nana</name>
    <name type="common">Dwarf tapeworm</name>
    <name type="synonym">Hymenolepis nana</name>
    <dbReference type="NCBI Taxonomy" id="102285"/>
    <lineage>
        <taxon>Eukaryota</taxon>
        <taxon>Metazoa</taxon>
        <taxon>Spiralia</taxon>
        <taxon>Lophotrochozoa</taxon>
        <taxon>Platyhelminthes</taxon>
        <taxon>Cestoda</taxon>
        <taxon>Eucestoda</taxon>
        <taxon>Cyclophyllidea</taxon>
        <taxon>Hymenolepididae</taxon>
        <taxon>Rodentolepis</taxon>
    </lineage>
</organism>
<dbReference type="WBParaSite" id="HNAJ_0000759401-mRNA-1">
    <property type="protein sequence ID" value="HNAJ_0000759401-mRNA-1"/>
    <property type="gene ID" value="HNAJ_0000759401"/>
</dbReference>
<protein>
    <submittedName>
        <fullName evidence="4">UBZ4-type domain-containing protein</fullName>
    </submittedName>
</protein>
<gene>
    <name evidence="2" type="ORF">HNAJ_LOCUS7590</name>
</gene>
<keyword evidence="3" id="KW-1185">Reference proteome</keyword>